<evidence type="ECO:0000256" key="1">
    <source>
        <dbReference type="SAM" id="MobiDB-lite"/>
    </source>
</evidence>
<dbReference type="RefSeq" id="WP_067304969.1">
    <property type="nucleotide sequence ID" value="NZ_CP016279.1"/>
</dbReference>
<accession>A0A1B1AX00</accession>
<feature type="transmembrane region" description="Helical" evidence="2">
    <location>
        <begin position="86"/>
        <end position="105"/>
    </location>
</feature>
<evidence type="ECO:0000313" key="3">
    <source>
        <dbReference type="EMBL" id="ANP51093.1"/>
    </source>
</evidence>
<dbReference type="Proteomes" id="UP001519309">
    <property type="component" value="Unassembled WGS sequence"/>
</dbReference>
<protein>
    <submittedName>
        <fullName evidence="3">Uncharacterized protein</fullName>
    </submittedName>
</protein>
<keyword evidence="6" id="KW-1185">Reference proteome</keyword>
<evidence type="ECO:0000256" key="2">
    <source>
        <dbReference type="SAM" id="Phobius"/>
    </source>
</evidence>
<reference evidence="3 5" key="1">
    <citation type="submission" date="2016-06" db="EMBL/GenBank/DDBJ databases">
        <title>Complete genome sequence of Streptomyces griseochromogenes ATCC 14511, the Blasticidin S producer.</title>
        <authorList>
            <person name="Wu L."/>
        </authorList>
    </citation>
    <scope>NUCLEOTIDE SEQUENCE [LARGE SCALE GENOMIC DNA]</scope>
    <source>
        <strain evidence="3 5">ATCC 14511</strain>
    </source>
</reference>
<organism evidence="3 5">
    <name type="scientific">Streptomyces griseochromogenes</name>
    <dbReference type="NCBI Taxonomy" id="68214"/>
    <lineage>
        <taxon>Bacteria</taxon>
        <taxon>Bacillati</taxon>
        <taxon>Actinomycetota</taxon>
        <taxon>Actinomycetes</taxon>
        <taxon>Kitasatosporales</taxon>
        <taxon>Streptomycetaceae</taxon>
        <taxon>Streptomyces</taxon>
    </lineage>
</organism>
<keyword evidence="2" id="KW-0472">Membrane</keyword>
<dbReference type="Proteomes" id="UP000092659">
    <property type="component" value="Chromosome"/>
</dbReference>
<proteinExistence type="predicted"/>
<feature type="region of interest" description="Disordered" evidence="1">
    <location>
        <begin position="266"/>
        <end position="291"/>
    </location>
</feature>
<keyword evidence="2" id="KW-1133">Transmembrane helix</keyword>
<dbReference type="STRING" id="68214.AVL59_16995"/>
<dbReference type="EMBL" id="JAGGLP010000050">
    <property type="protein sequence ID" value="MBP2056546.1"/>
    <property type="molecule type" value="Genomic_DNA"/>
</dbReference>
<feature type="compositionally biased region" description="Basic and acidic residues" evidence="1">
    <location>
        <begin position="273"/>
        <end position="283"/>
    </location>
</feature>
<feature type="transmembrane region" description="Helical" evidence="2">
    <location>
        <begin position="58"/>
        <end position="80"/>
    </location>
</feature>
<gene>
    <name evidence="3" type="ORF">AVL59_16995</name>
    <name evidence="4" type="ORF">J2Z21_009565</name>
</gene>
<sequence length="291" mass="32954">MSTMCRAQFFVERTDRITDSIPKPQSKLGKRICITREDLLLARKALGRTFTPVRVLRGLTIVFAVLLFAMLADTFYTSAIEHTQNLVASVIAVFGTLALAFLALASPGALEELSFGPFKAKWRIKELETRVESLQLAVLSLLTCHERSHLEKLAGDERGDDVQYRDSMYRELDHLRALGYLKSHEGSQGLIDMKNEFEHRESEWLHLKKYVQITALGRKYLELYASWAPKIYVTSAGEVRIGGKRYGPARDWPEIVDFAAQAGLMSEPSWEDLQGRPPERLKPPEQLSASQ</sequence>
<name>A0A1B1AX00_9ACTN</name>
<dbReference type="AlphaFoldDB" id="A0A1B1AX00"/>
<dbReference type="EMBL" id="CP016279">
    <property type="protein sequence ID" value="ANP51093.1"/>
    <property type="molecule type" value="Genomic_DNA"/>
</dbReference>
<evidence type="ECO:0000313" key="6">
    <source>
        <dbReference type="Proteomes" id="UP001519309"/>
    </source>
</evidence>
<dbReference type="KEGG" id="sgs:AVL59_16995"/>
<keyword evidence="2" id="KW-0812">Transmembrane</keyword>
<evidence type="ECO:0000313" key="4">
    <source>
        <dbReference type="EMBL" id="MBP2056546.1"/>
    </source>
</evidence>
<reference evidence="4 6" key="2">
    <citation type="submission" date="2021-03" db="EMBL/GenBank/DDBJ databases">
        <title>Genomic Encyclopedia of Type Strains, Phase IV (KMG-IV): sequencing the most valuable type-strain genomes for metagenomic binning, comparative biology and taxonomic classification.</title>
        <authorList>
            <person name="Goeker M."/>
        </authorList>
    </citation>
    <scope>NUCLEOTIDE SEQUENCE [LARGE SCALE GENOMIC DNA]</scope>
    <source>
        <strain evidence="4 6">DSM 40499</strain>
    </source>
</reference>
<evidence type="ECO:0000313" key="5">
    <source>
        <dbReference type="Proteomes" id="UP000092659"/>
    </source>
</evidence>